<dbReference type="InterPro" id="IPR004328">
    <property type="entry name" value="BRO1_dom"/>
</dbReference>
<reference evidence="4" key="1">
    <citation type="submission" date="2025-08" db="UniProtKB">
        <authorList>
            <consortium name="RefSeq"/>
        </authorList>
    </citation>
    <scope>IDENTIFICATION</scope>
</reference>
<evidence type="ECO:0000313" key="4">
    <source>
        <dbReference type="RefSeq" id="XP_022084890.1"/>
    </source>
</evidence>
<dbReference type="PANTHER" id="PTHR23030:SF39">
    <property type="entry name" value="PROGRAMMED CELL DEATH 6-INTERACTING PROTEIN"/>
    <property type="match status" value="1"/>
</dbReference>
<name>A0A8B7XXX5_ACAPL</name>
<dbReference type="PANTHER" id="PTHR23030">
    <property type="entry name" value="PCD6 INTERACTING PROTEIN-RELATED"/>
    <property type="match status" value="1"/>
</dbReference>
<feature type="compositionally biased region" description="Low complexity" evidence="1">
    <location>
        <begin position="821"/>
        <end position="853"/>
    </location>
</feature>
<dbReference type="Gene3D" id="1.25.40.280">
    <property type="entry name" value="alix/aip1 like domains"/>
    <property type="match status" value="1"/>
</dbReference>
<dbReference type="Pfam" id="PF13949">
    <property type="entry name" value="ALIX_LYPXL_bnd"/>
    <property type="match status" value="1"/>
</dbReference>
<proteinExistence type="predicted"/>
<dbReference type="CDD" id="cd09235">
    <property type="entry name" value="V_Alix"/>
    <property type="match status" value="1"/>
</dbReference>
<dbReference type="Gene3D" id="1.20.140.50">
    <property type="entry name" value="alix/aip1 like domains"/>
    <property type="match status" value="1"/>
</dbReference>
<gene>
    <name evidence="4" type="primary">LOC110976147</name>
</gene>
<dbReference type="SMART" id="SM01041">
    <property type="entry name" value="BRO1"/>
    <property type="match status" value="1"/>
</dbReference>
<dbReference type="CDD" id="cd09240">
    <property type="entry name" value="BRO1_Alix"/>
    <property type="match status" value="1"/>
</dbReference>
<sequence>MATMLAVPLKNSAELDFVRPLKNFIRNTFGGEDESNDYTSQLDELHRLRNNAVCRKLDKHSASLEILARYYDQLQAIEDKLPISEGHVSMTFTWQDAFDKGSFFGGGRKQSGSTGSYEKVCVLFNIAAMNSQIAALQTSDDDEALKTAAKQFQQAAGIFNHLKETVVSAVQNIRTFDIHPDCLAALGALMLAQGQESILKKAQQDKMKPAIVAKIAMTAAEEFSEALKLCQVQHVKEVLPKEWIPIVGGKHAHMQGLAEFHQSQVCQASKCYGEEISRLNHSLEHLQAASHRGGQHVNFKSTTEKVQRALAAAKKDNDFIYHDVIPDVSNLKPIGSAVIAKPLEIPKPMNPKFTDLFEKLVPLAVHNALDAYEARKVEIVSREVGKLREQTQLLNSVLASLNLPAAIEDMGGSSIPPSLLQKSNAVREKGGIQSIDKLFHEMPDLLKRNTEILNESIRLLDDEGKTDKEMKERFKERWTRLPSDQLTTPLRAEASKYRTILNNAIQADSIVREKYEANREFISILSKSPNEMGSDLPATSAAAALKDSPEVRKLRDLMKQVEAIKTEREVNEAEIKNTKSDMSQKFLSALAADGAINEEDISNQELDRIFSPLIKQVQDSIHRQEILLNNVQDANTKFCQAKQSDTSASNREDVLRKLAAAHDAYMELTANLTEGTKFYNDLTQLLVRFQGKVTDLCFARKTEKEELLRDLTQSIANQPSSPPPVTPAHHAQESSRAQPPPRPSQPPSRPQAPPVTQEAPPAQAPQPTPPSQPYPQGAPLPSHASGYQPMPSYAPYGGFTPMPTPYNPYATPGYPQQPATQYGNRYQQPQQQPGQYPQYPQGGGYPQPSAPGYNPYQQH</sequence>
<feature type="compositionally biased region" description="Pro residues" evidence="1">
    <location>
        <begin position="762"/>
        <end position="778"/>
    </location>
</feature>
<dbReference type="FunFam" id="1.25.40.280:FF:000001">
    <property type="entry name" value="programmed cell death 6-interacting protein-like isoform X1"/>
    <property type="match status" value="1"/>
</dbReference>
<dbReference type="RefSeq" id="XP_022084890.1">
    <property type="nucleotide sequence ID" value="XM_022229198.1"/>
</dbReference>
<dbReference type="Gene3D" id="1.20.120.560">
    <property type="entry name" value="alix/aip1 in complex with the ypdl late domain"/>
    <property type="match status" value="1"/>
</dbReference>
<dbReference type="KEGG" id="aplc:110976147"/>
<dbReference type="Pfam" id="PF03097">
    <property type="entry name" value="BRO1"/>
    <property type="match status" value="1"/>
</dbReference>
<evidence type="ECO:0000259" key="2">
    <source>
        <dbReference type="PROSITE" id="PS51180"/>
    </source>
</evidence>
<dbReference type="GO" id="GO:0000281">
    <property type="term" value="P:mitotic cytokinesis"/>
    <property type="evidence" value="ECO:0007669"/>
    <property type="project" value="TreeGrafter"/>
</dbReference>
<dbReference type="GeneID" id="110976147"/>
<accession>A0A8B7XXX5</accession>
<keyword evidence="3" id="KW-1185">Reference proteome</keyword>
<feature type="region of interest" description="Disordered" evidence="1">
    <location>
        <begin position="715"/>
        <end position="859"/>
    </location>
</feature>
<dbReference type="InterPro" id="IPR038499">
    <property type="entry name" value="BRO1_sf"/>
</dbReference>
<evidence type="ECO:0000256" key="1">
    <source>
        <dbReference type="SAM" id="MobiDB-lite"/>
    </source>
</evidence>
<dbReference type="OrthoDB" id="2141925at2759"/>
<dbReference type="Proteomes" id="UP000694845">
    <property type="component" value="Unplaced"/>
</dbReference>
<dbReference type="OMA" id="VSHAEEM"/>
<evidence type="ECO:0000313" key="3">
    <source>
        <dbReference type="Proteomes" id="UP000694845"/>
    </source>
</evidence>
<dbReference type="GO" id="GO:0005768">
    <property type="term" value="C:endosome"/>
    <property type="evidence" value="ECO:0007669"/>
    <property type="project" value="TreeGrafter"/>
</dbReference>
<dbReference type="AlphaFoldDB" id="A0A8B7XXX5"/>
<protein>
    <submittedName>
        <fullName evidence="4">Programmed cell death 6-interacting protein-like isoform X1</fullName>
    </submittedName>
</protein>
<dbReference type="InterPro" id="IPR025304">
    <property type="entry name" value="ALIX_V_dom"/>
</dbReference>
<feature type="domain" description="BRO1" evidence="2">
    <location>
        <begin position="3"/>
        <end position="394"/>
    </location>
</feature>
<feature type="compositionally biased region" description="Pro residues" evidence="1">
    <location>
        <begin position="738"/>
        <end position="753"/>
    </location>
</feature>
<organism evidence="3 4">
    <name type="scientific">Acanthaster planci</name>
    <name type="common">Crown-of-thorns starfish</name>
    <dbReference type="NCBI Taxonomy" id="133434"/>
    <lineage>
        <taxon>Eukaryota</taxon>
        <taxon>Metazoa</taxon>
        <taxon>Echinodermata</taxon>
        <taxon>Eleutherozoa</taxon>
        <taxon>Asterozoa</taxon>
        <taxon>Asteroidea</taxon>
        <taxon>Valvatacea</taxon>
        <taxon>Valvatida</taxon>
        <taxon>Acanthasteridae</taxon>
        <taxon>Acanthaster</taxon>
    </lineage>
</organism>
<dbReference type="PROSITE" id="PS51180">
    <property type="entry name" value="BRO1"/>
    <property type="match status" value="1"/>
</dbReference>